<keyword evidence="1" id="KW-0472">Membrane</keyword>
<accession>A0A915DMU4</accession>
<evidence type="ECO:0000313" key="2">
    <source>
        <dbReference type="Proteomes" id="UP000887574"/>
    </source>
</evidence>
<dbReference type="WBParaSite" id="jg21243">
    <property type="protein sequence ID" value="jg21243"/>
    <property type="gene ID" value="jg21243"/>
</dbReference>
<dbReference type="Proteomes" id="UP000887574">
    <property type="component" value="Unplaced"/>
</dbReference>
<dbReference type="AlphaFoldDB" id="A0A915DMU4"/>
<evidence type="ECO:0000256" key="1">
    <source>
        <dbReference type="SAM" id="Phobius"/>
    </source>
</evidence>
<evidence type="ECO:0000313" key="4">
    <source>
        <dbReference type="WBParaSite" id="jg21246"/>
    </source>
</evidence>
<organism evidence="2 3">
    <name type="scientific">Ditylenchus dipsaci</name>
    <dbReference type="NCBI Taxonomy" id="166011"/>
    <lineage>
        <taxon>Eukaryota</taxon>
        <taxon>Metazoa</taxon>
        <taxon>Ecdysozoa</taxon>
        <taxon>Nematoda</taxon>
        <taxon>Chromadorea</taxon>
        <taxon>Rhabditida</taxon>
        <taxon>Tylenchina</taxon>
        <taxon>Tylenchomorpha</taxon>
        <taxon>Sphaerularioidea</taxon>
        <taxon>Anguinidae</taxon>
        <taxon>Anguininae</taxon>
        <taxon>Ditylenchus</taxon>
    </lineage>
</organism>
<name>A0A915DMU4_9BILA</name>
<protein>
    <submittedName>
        <fullName evidence="3 4">Uncharacterized protein</fullName>
    </submittedName>
</protein>
<dbReference type="WBParaSite" id="jg21246">
    <property type="protein sequence ID" value="jg21246"/>
    <property type="gene ID" value="jg21246"/>
</dbReference>
<evidence type="ECO:0000313" key="3">
    <source>
        <dbReference type="WBParaSite" id="jg21243"/>
    </source>
</evidence>
<feature type="transmembrane region" description="Helical" evidence="1">
    <location>
        <begin position="43"/>
        <end position="64"/>
    </location>
</feature>
<keyword evidence="2" id="KW-1185">Reference proteome</keyword>
<proteinExistence type="predicted"/>
<keyword evidence="1" id="KW-0812">Transmembrane</keyword>
<keyword evidence="1" id="KW-1133">Transmembrane helix</keyword>
<reference evidence="3 4" key="1">
    <citation type="submission" date="2022-11" db="UniProtKB">
        <authorList>
            <consortium name="WormBaseParasite"/>
        </authorList>
    </citation>
    <scope>IDENTIFICATION</scope>
</reference>
<sequence>MYVALSDSVSSSEIIATTEVSSTSDSPDFEAVASTVIFANHQIFLLFFAVLCLFLCSLFANFVLWTRNVALKREVRKHYGEPRPPKLCFKGNRIAAAASGSKNTTRY</sequence>